<protein>
    <submittedName>
        <fullName evidence="1">Uncharacterized protein</fullName>
    </submittedName>
</protein>
<dbReference type="Proteomes" id="UP000193498">
    <property type="component" value="Unassembled WGS sequence"/>
</dbReference>
<evidence type="ECO:0000313" key="1">
    <source>
        <dbReference type="EMBL" id="ORX94529.1"/>
    </source>
</evidence>
<dbReference type="OrthoDB" id="5396786at2759"/>
<comment type="caution">
    <text evidence="1">The sequence shown here is derived from an EMBL/GenBank/DDBJ whole genome shotgun (WGS) entry which is preliminary data.</text>
</comment>
<dbReference type="Pfam" id="PF08568">
    <property type="entry name" value="Kinetochor_Ybp2"/>
    <property type="match status" value="1"/>
</dbReference>
<dbReference type="InterPro" id="IPR013877">
    <property type="entry name" value="YAP-bd/ALF4/Glomulin"/>
</dbReference>
<gene>
    <name evidence="1" type="ORF">K493DRAFT_315446</name>
</gene>
<name>A0A1Y1Y937_9FUNG</name>
<proteinExistence type="predicted"/>
<dbReference type="PROSITE" id="PS51257">
    <property type="entry name" value="PROKAR_LIPOPROTEIN"/>
    <property type="match status" value="1"/>
</dbReference>
<dbReference type="AlphaFoldDB" id="A0A1Y1Y937"/>
<evidence type="ECO:0000313" key="2">
    <source>
        <dbReference type="Proteomes" id="UP000193498"/>
    </source>
</evidence>
<accession>A0A1Y1Y937</accession>
<keyword evidence="2" id="KW-1185">Reference proteome</keyword>
<organism evidence="1 2">
    <name type="scientific">Basidiobolus meristosporus CBS 931.73</name>
    <dbReference type="NCBI Taxonomy" id="1314790"/>
    <lineage>
        <taxon>Eukaryota</taxon>
        <taxon>Fungi</taxon>
        <taxon>Fungi incertae sedis</taxon>
        <taxon>Zoopagomycota</taxon>
        <taxon>Entomophthoromycotina</taxon>
        <taxon>Basidiobolomycetes</taxon>
        <taxon>Basidiobolales</taxon>
        <taxon>Basidiobolaceae</taxon>
        <taxon>Basidiobolus</taxon>
    </lineage>
</organism>
<dbReference type="EMBL" id="MCFE01000202">
    <property type="protein sequence ID" value="ORX94529.1"/>
    <property type="molecule type" value="Genomic_DNA"/>
</dbReference>
<dbReference type="InParanoid" id="A0A1Y1Y937"/>
<reference evidence="1 2" key="1">
    <citation type="submission" date="2016-07" db="EMBL/GenBank/DDBJ databases">
        <title>Pervasive Adenine N6-methylation of Active Genes in Fungi.</title>
        <authorList>
            <consortium name="DOE Joint Genome Institute"/>
            <person name="Mondo S.J."/>
            <person name="Dannebaum R.O."/>
            <person name="Kuo R.C."/>
            <person name="Labutti K."/>
            <person name="Haridas S."/>
            <person name="Kuo A."/>
            <person name="Salamov A."/>
            <person name="Ahrendt S.R."/>
            <person name="Lipzen A."/>
            <person name="Sullivan W."/>
            <person name="Andreopoulos W.B."/>
            <person name="Clum A."/>
            <person name="Lindquist E."/>
            <person name="Daum C."/>
            <person name="Ramamoorthy G.K."/>
            <person name="Gryganskyi A."/>
            <person name="Culley D."/>
            <person name="Magnuson J.K."/>
            <person name="James T.Y."/>
            <person name="O'Malley M.A."/>
            <person name="Stajich J.E."/>
            <person name="Spatafora J.W."/>
            <person name="Visel A."/>
            <person name="Grigoriev I.V."/>
        </authorList>
    </citation>
    <scope>NUCLEOTIDE SEQUENCE [LARGE SCALE GENOMIC DNA]</scope>
    <source>
        <strain evidence="1 2">CBS 931.73</strain>
    </source>
</reference>
<sequence>MWTLRLHSTWKLTSRSSQAIASFASCSPDAKARFLAYQILSQHLMSMTSDLRAIILTELLSSCPFETMKSAAINLLKESVERDFSSGKTHLFNSPVLFQQFLPRILSHEHLGTFEESLNHLVYGVNFYLYLLIRDKENQVSRSLLRGLHFVCAKYLSPRPVCGAKPISKPSTVSILRPTPARSVD</sequence>